<proteinExistence type="predicted"/>
<sequence length="362" mass="39583">MVYLVGDAGDAVRDTPVIAHLKAEVQRRHRSSPVVVAFLGDNIYEHGLHPPSHEGHATEVKRLEAQIDVVRGTTARGVFVPGNHDWGYSGERGLAQVERQGAYLEAVAAAGVDVTLLPRAGCPGPELLEIGTSLLLMMIETDLWLRGDGRAEGEGCRHGSTDEALQAMRAALYENERTDGREVVVLAHHPLLSGGPHAGYFDWKDQLFPGTVLWKPLYIPVPFLYPIVRNLGVSSQDLKHGANRRMREELGAVFREFPDQPLIFAGGHEHTLEIYDADLFGVGRALVSGAGSRLSEVTYHYGARFAAGKALRELGYMRLEFFEDGRVLLSVITDGTGGCDRPGGSSACPGQPTVRYWLWLRG</sequence>
<reference evidence="1 2" key="1">
    <citation type="submission" date="2020-01" db="EMBL/GenBank/DDBJ databases">
        <title>Genomes assembled from Gulf of Kutch pelagic sediment metagenomes.</title>
        <authorList>
            <person name="Chandrashekar M."/>
            <person name="Mahajan M.S."/>
            <person name="Dave K.J."/>
            <person name="Vatsa P."/>
            <person name="Nathani N.M."/>
        </authorList>
    </citation>
    <scope>NUCLEOTIDE SEQUENCE [LARGE SCALE GENOMIC DNA]</scope>
    <source>
        <strain evidence="1">KS3-K002</strain>
    </source>
</reference>
<dbReference type="AlphaFoldDB" id="A0AAE5CCB9"/>
<gene>
    <name evidence="1" type="ORF">GWO12_11300</name>
</gene>
<dbReference type="Gene3D" id="3.60.21.10">
    <property type="match status" value="1"/>
</dbReference>
<dbReference type="EMBL" id="JAACAK010000089">
    <property type="protein sequence ID" value="NIR75678.1"/>
    <property type="molecule type" value="Genomic_DNA"/>
</dbReference>
<dbReference type="SUPFAM" id="SSF56300">
    <property type="entry name" value="Metallo-dependent phosphatases"/>
    <property type="match status" value="1"/>
</dbReference>
<evidence type="ECO:0000313" key="1">
    <source>
        <dbReference type="EMBL" id="NIR75678.1"/>
    </source>
</evidence>
<comment type="caution">
    <text evidence="1">The sequence shown here is derived from an EMBL/GenBank/DDBJ whole genome shotgun (WGS) entry which is preliminary data.</text>
</comment>
<name>A0AAE5CCB9_9BACT</name>
<protein>
    <recommendedName>
        <fullName evidence="3">Calcineurin-like phosphoesterase domain-containing protein</fullName>
    </recommendedName>
</protein>
<evidence type="ECO:0000313" key="2">
    <source>
        <dbReference type="Proteomes" id="UP000702544"/>
    </source>
</evidence>
<evidence type="ECO:0008006" key="3">
    <source>
        <dbReference type="Google" id="ProtNLM"/>
    </source>
</evidence>
<dbReference type="InterPro" id="IPR029052">
    <property type="entry name" value="Metallo-depent_PP-like"/>
</dbReference>
<dbReference type="Proteomes" id="UP000702544">
    <property type="component" value="Unassembled WGS sequence"/>
</dbReference>
<organism evidence="1 2">
    <name type="scientific">Candidatus Kutchimonas denitrificans</name>
    <dbReference type="NCBI Taxonomy" id="3056748"/>
    <lineage>
        <taxon>Bacteria</taxon>
        <taxon>Pseudomonadati</taxon>
        <taxon>Gemmatimonadota</taxon>
        <taxon>Gemmatimonadia</taxon>
        <taxon>Candidatus Palauibacterales</taxon>
        <taxon>Candidatus Palauibacteraceae</taxon>
        <taxon>Candidatus Kutchimonas</taxon>
    </lineage>
</organism>
<accession>A0AAE5CCB9</accession>